<comment type="caution">
    <text evidence="2">The sequence shown here is derived from an EMBL/GenBank/DDBJ whole genome shotgun (WGS) entry which is preliminary data.</text>
</comment>
<sequence>MKGVVYNLFEEAVVEKFGADIWDDLLDDAGVAGAYTSLGNYTDDEMIALVEAAAAKLDMTSSDVLRWFGEQAMPLLKQRYPDFFLPHNSSRSFVLSVNKIIHPEVRKLYSGAKCPFFHFRETPEGNVTMGYESSRRMCDLAHGFIKGAAGIFCEEVNVTHHTCMNHGADKCLMEIKWVS</sequence>
<proteinExistence type="predicted"/>
<dbReference type="Pfam" id="PF07700">
    <property type="entry name" value="HNOB"/>
    <property type="match status" value="1"/>
</dbReference>
<organism evidence="2 3">
    <name type="scientific">Nitrobacter vulgaris</name>
    <dbReference type="NCBI Taxonomy" id="29421"/>
    <lineage>
        <taxon>Bacteria</taxon>
        <taxon>Pseudomonadati</taxon>
        <taxon>Pseudomonadota</taxon>
        <taxon>Alphaproteobacteria</taxon>
        <taxon>Hyphomicrobiales</taxon>
        <taxon>Nitrobacteraceae</taxon>
        <taxon>Nitrobacter</taxon>
    </lineage>
</organism>
<name>A0A1V4I282_NITVU</name>
<dbReference type="GO" id="GO:0020037">
    <property type="term" value="F:heme binding"/>
    <property type="evidence" value="ECO:0007669"/>
    <property type="project" value="InterPro"/>
</dbReference>
<evidence type="ECO:0000259" key="1">
    <source>
        <dbReference type="Pfam" id="PF07700"/>
    </source>
</evidence>
<accession>A0A1V4I282</accession>
<reference evidence="2 3" key="1">
    <citation type="submission" date="2017-02" db="EMBL/GenBank/DDBJ databases">
        <title>Genome sequence of the nitrite-oxidizing bacterium Nitrobacter vulgaris strain Ab1.</title>
        <authorList>
            <person name="Mellbye B.L."/>
            <person name="Davis E.W."/>
            <person name="Spieck E."/>
            <person name="Chang J.H."/>
            <person name="Bottomley P.J."/>
            <person name="Sayavedra-Soto L.A."/>
        </authorList>
    </citation>
    <scope>NUCLEOTIDE SEQUENCE [LARGE SCALE GENOMIC DNA]</scope>
    <source>
        <strain evidence="2 3">Ab1</strain>
    </source>
</reference>
<evidence type="ECO:0000313" key="3">
    <source>
        <dbReference type="Proteomes" id="UP000189940"/>
    </source>
</evidence>
<dbReference type="Proteomes" id="UP000189940">
    <property type="component" value="Unassembled WGS sequence"/>
</dbReference>
<gene>
    <name evidence="2" type="ORF">B2M20_02230</name>
</gene>
<dbReference type="EMBL" id="MWPQ01000005">
    <property type="protein sequence ID" value="OPH84338.1"/>
    <property type="molecule type" value="Genomic_DNA"/>
</dbReference>
<feature type="domain" description="Heme NO-binding" evidence="1">
    <location>
        <begin position="2"/>
        <end position="160"/>
    </location>
</feature>
<dbReference type="InterPro" id="IPR024096">
    <property type="entry name" value="NO_sig/Golgi_transp_ligand-bd"/>
</dbReference>
<dbReference type="STRING" id="29421.B2M20_02230"/>
<dbReference type="Gene3D" id="3.90.1520.10">
    <property type="entry name" value="H-NOX domain"/>
    <property type="match status" value="1"/>
</dbReference>
<protein>
    <submittedName>
        <fullName evidence="2">Heme NO-binding protein</fullName>
    </submittedName>
</protein>
<evidence type="ECO:0000313" key="2">
    <source>
        <dbReference type="EMBL" id="OPH84338.1"/>
    </source>
</evidence>
<dbReference type="SUPFAM" id="SSF111126">
    <property type="entry name" value="Ligand-binding domain in the NO signalling and Golgi transport"/>
    <property type="match status" value="1"/>
</dbReference>
<dbReference type="InterPro" id="IPR038158">
    <property type="entry name" value="H-NOX_domain_sf"/>
</dbReference>
<dbReference type="RefSeq" id="WP_079445475.1">
    <property type="nucleotide sequence ID" value="NZ_JAVDPZ010000006.1"/>
</dbReference>
<keyword evidence="3" id="KW-1185">Reference proteome</keyword>
<dbReference type="AlphaFoldDB" id="A0A1V4I282"/>
<dbReference type="InterPro" id="IPR011644">
    <property type="entry name" value="Heme_NO-bd"/>
</dbReference>
<dbReference type="OrthoDB" id="7266652at2"/>